<dbReference type="Proteomes" id="UP000332933">
    <property type="component" value="Unassembled WGS sequence"/>
</dbReference>
<dbReference type="PANTHER" id="PTHR31827">
    <property type="entry name" value="EMB|CAB89363.1"/>
    <property type="match status" value="1"/>
</dbReference>
<dbReference type="OrthoDB" id="57666at2759"/>
<dbReference type="AlphaFoldDB" id="A0A485KQH7"/>
<reference evidence="2" key="2">
    <citation type="submission" date="2019-06" db="EMBL/GenBank/DDBJ databases">
        <title>Genomics analysis of Aphanomyces spp. identifies a new class of oomycete effector associated with host adaptation.</title>
        <authorList>
            <person name="Gaulin E."/>
        </authorList>
    </citation>
    <scope>NUCLEOTIDE SEQUENCE</scope>
    <source>
        <strain evidence="2">CBS 578.67</strain>
    </source>
</reference>
<name>A0A485KQH7_9STRA</name>
<accession>A0A485KQH7</accession>
<evidence type="ECO:0000259" key="1">
    <source>
        <dbReference type="Pfam" id="PF24906"/>
    </source>
</evidence>
<reference evidence="3 4" key="1">
    <citation type="submission" date="2019-03" db="EMBL/GenBank/DDBJ databases">
        <authorList>
            <person name="Gaulin E."/>
            <person name="Dumas B."/>
        </authorList>
    </citation>
    <scope>NUCLEOTIDE SEQUENCE [LARGE SCALE GENOMIC DNA]</scope>
    <source>
        <strain evidence="3">CBS 568.67</strain>
    </source>
</reference>
<gene>
    <name evidence="3" type="primary">Aste57867_10491</name>
    <name evidence="2" type="ORF">As57867_010451</name>
    <name evidence="3" type="ORF">ASTE57867_10491</name>
</gene>
<feature type="domain" description="WRKY19-like zinc finger" evidence="1">
    <location>
        <begin position="58"/>
        <end position="80"/>
    </location>
</feature>
<dbReference type="Pfam" id="PF24906">
    <property type="entry name" value="Zf_WRKY19"/>
    <property type="match status" value="2"/>
</dbReference>
<proteinExistence type="predicted"/>
<dbReference type="InterPro" id="IPR056866">
    <property type="entry name" value="Znf_WRKY19"/>
</dbReference>
<feature type="domain" description="WRKY19-like zinc finger" evidence="1">
    <location>
        <begin position="81"/>
        <end position="104"/>
    </location>
</feature>
<keyword evidence="4" id="KW-1185">Reference proteome</keyword>
<evidence type="ECO:0000313" key="4">
    <source>
        <dbReference type="Proteomes" id="UP000332933"/>
    </source>
</evidence>
<protein>
    <submittedName>
        <fullName evidence="3">Aste57867_10491 protein</fullName>
    </submittedName>
</protein>
<dbReference type="PANTHER" id="PTHR31827:SF1">
    <property type="entry name" value="EMB|CAB89363.1"/>
    <property type="match status" value="1"/>
</dbReference>
<sequence>MCAIHKCTRFAKVNRVCLAHARHLQPLTPASSISSPLNAASYILQGLVLTRAKVNRNRKCQAPQCLSFARSGGFCTRHGGGRKCKVDGCRTSAQTGGFCRLHGGGSKCRVPRCDQFARIRGRCLDHHEIQC</sequence>
<dbReference type="EMBL" id="CAADRA010005232">
    <property type="protein sequence ID" value="VFT87365.1"/>
    <property type="molecule type" value="Genomic_DNA"/>
</dbReference>
<organism evidence="3 4">
    <name type="scientific">Aphanomyces stellatus</name>
    <dbReference type="NCBI Taxonomy" id="120398"/>
    <lineage>
        <taxon>Eukaryota</taxon>
        <taxon>Sar</taxon>
        <taxon>Stramenopiles</taxon>
        <taxon>Oomycota</taxon>
        <taxon>Saprolegniomycetes</taxon>
        <taxon>Saprolegniales</taxon>
        <taxon>Verrucalvaceae</taxon>
        <taxon>Aphanomyces</taxon>
    </lineage>
</organism>
<evidence type="ECO:0000313" key="3">
    <source>
        <dbReference type="EMBL" id="VFT87365.1"/>
    </source>
</evidence>
<evidence type="ECO:0000313" key="2">
    <source>
        <dbReference type="EMBL" id="KAF0698927.1"/>
    </source>
</evidence>
<dbReference type="EMBL" id="VJMH01005211">
    <property type="protein sequence ID" value="KAF0698927.1"/>
    <property type="molecule type" value="Genomic_DNA"/>
</dbReference>